<dbReference type="Pfam" id="PF14344">
    <property type="entry name" value="DUF4397"/>
    <property type="match status" value="1"/>
</dbReference>
<dbReference type="STRING" id="520762.AN619_26400"/>
<gene>
    <name evidence="2" type="ORF">AN619_26400</name>
</gene>
<organism evidence="2 3">
    <name type="scientific">Thermotalea metallivorans</name>
    <dbReference type="NCBI Taxonomy" id="520762"/>
    <lineage>
        <taxon>Bacteria</taxon>
        <taxon>Bacillati</taxon>
        <taxon>Bacillota</taxon>
        <taxon>Clostridia</taxon>
        <taxon>Peptostreptococcales</taxon>
        <taxon>Thermotaleaceae</taxon>
        <taxon>Thermotalea</taxon>
    </lineage>
</organism>
<comment type="caution">
    <text evidence="2">The sequence shown here is derived from an EMBL/GenBank/DDBJ whole genome shotgun (WGS) entry which is preliminary data.</text>
</comment>
<feature type="domain" description="DUF4397" evidence="1">
    <location>
        <begin position="18"/>
        <end position="133"/>
    </location>
</feature>
<dbReference type="EMBL" id="LOEE01000064">
    <property type="protein sequence ID" value="KXG74125.1"/>
    <property type="molecule type" value="Genomic_DNA"/>
</dbReference>
<evidence type="ECO:0000313" key="3">
    <source>
        <dbReference type="Proteomes" id="UP000070456"/>
    </source>
</evidence>
<dbReference type="RefSeq" id="WP_068557663.1">
    <property type="nucleotide sequence ID" value="NZ_LOEE01000064.1"/>
</dbReference>
<name>A0A140L0Q0_9FIRM</name>
<evidence type="ECO:0000259" key="1">
    <source>
        <dbReference type="Pfam" id="PF14344"/>
    </source>
</evidence>
<dbReference type="AlphaFoldDB" id="A0A140L0Q0"/>
<evidence type="ECO:0000313" key="2">
    <source>
        <dbReference type="EMBL" id="KXG74125.1"/>
    </source>
</evidence>
<accession>A0A140L0Q0</accession>
<dbReference type="Proteomes" id="UP000070456">
    <property type="component" value="Unassembled WGS sequence"/>
</dbReference>
<sequence length="212" mass="23307">MYYGPYPHYMFRMAPVPSYARVLHASPDAPAVDVYISGKLVAQNLTYKNFTPYLPLTPGKYTILVYPAGTKTTPVINTSLDVMPNSNYTVAAVGMLKDIKALIVPDTALPLPPNRGQIKFVHLSPNAPMVDITLADGTILFRNIEYKEISNNLAVAPGRYTIQARIAGTPQIVLTVPNVVIQPNRYYTIYAVGLVNEKPPLQVLIALDKASY</sequence>
<keyword evidence="3" id="KW-1185">Reference proteome</keyword>
<proteinExistence type="predicted"/>
<dbReference type="PATRIC" id="fig|520762.4.peg.2914"/>
<dbReference type="InterPro" id="IPR025510">
    <property type="entry name" value="DUF4397"/>
</dbReference>
<protein>
    <recommendedName>
        <fullName evidence="1">DUF4397 domain-containing protein</fullName>
    </recommendedName>
</protein>
<reference evidence="2 3" key="1">
    <citation type="submission" date="2015-12" db="EMBL/GenBank/DDBJ databases">
        <title>Draft genome sequence of the thermoanaerobe Thermotalea metallivorans, an isolate from the runoff channel of the Great Artesian Basin, Australia.</title>
        <authorList>
            <person name="Patel B.K."/>
        </authorList>
    </citation>
    <scope>NUCLEOTIDE SEQUENCE [LARGE SCALE GENOMIC DNA]</scope>
    <source>
        <strain evidence="2 3">B2-1</strain>
    </source>
</reference>